<name>A0A1H2WQZ0_9FLAO</name>
<dbReference type="Proteomes" id="UP000182771">
    <property type="component" value="Unassembled WGS sequence"/>
</dbReference>
<protein>
    <submittedName>
        <fullName evidence="2">Uncharacterized protein</fullName>
    </submittedName>
</protein>
<dbReference type="EMBL" id="FNND01000004">
    <property type="protein sequence ID" value="SDW82985.1"/>
    <property type="molecule type" value="Genomic_DNA"/>
</dbReference>
<organism evidence="2 3">
    <name type="scientific">Capnocytophaga granulosa</name>
    <dbReference type="NCBI Taxonomy" id="45242"/>
    <lineage>
        <taxon>Bacteria</taxon>
        <taxon>Pseudomonadati</taxon>
        <taxon>Bacteroidota</taxon>
        <taxon>Flavobacteriia</taxon>
        <taxon>Flavobacteriales</taxon>
        <taxon>Flavobacteriaceae</taxon>
        <taxon>Capnocytophaga</taxon>
    </lineage>
</organism>
<reference evidence="2 3" key="1">
    <citation type="submission" date="2016-10" db="EMBL/GenBank/DDBJ databases">
        <authorList>
            <person name="Varghese N."/>
            <person name="Submissions S."/>
        </authorList>
    </citation>
    <scope>NUCLEOTIDE SEQUENCE [LARGE SCALE GENOMIC DNA]</scope>
    <source>
        <strain evidence="2 3">DSM 11449</strain>
    </source>
</reference>
<evidence type="ECO:0000256" key="1">
    <source>
        <dbReference type="SAM" id="Coils"/>
    </source>
</evidence>
<evidence type="ECO:0000313" key="3">
    <source>
        <dbReference type="Proteomes" id="UP000182771"/>
    </source>
</evidence>
<sequence>MVTTIKTHFFDIFGAINTFSHHNFAWSPYKDYAIPRIINFTKVIQQAEKQRKSLTIEQLQEELQFVEDYLFQLSETEELLQHTQENNIKHIALDFIAAVRRYQSALEDELENKVFFYNARLNQAPIIAKYLEEQ</sequence>
<proteinExistence type="predicted"/>
<dbReference type="RefSeq" id="WP_016420792.1">
    <property type="nucleotide sequence ID" value="NZ_FNND01000004.1"/>
</dbReference>
<accession>A0A1H2WQZ0</accession>
<dbReference type="AlphaFoldDB" id="A0A1H2WQZ0"/>
<comment type="caution">
    <text evidence="2">The sequence shown here is derived from an EMBL/GenBank/DDBJ whole genome shotgun (WGS) entry which is preliminary data.</text>
</comment>
<dbReference type="GeneID" id="85017305"/>
<keyword evidence="1" id="KW-0175">Coiled coil</keyword>
<evidence type="ECO:0000313" key="2">
    <source>
        <dbReference type="EMBL" id="SDW82985.1"/>
    </source>
</evidence>
<keyword evidence="3" id="KW-1185">Reference proteome</keyword>
<gene>
    <name evidence="2" type="ORF">SAMN05444420_104175</name>
</gene>
<feature type="coiled-coil region" evidence="1">
    <location>
        <begin position="37"/>
        <end position="76"/>
    </location>
</feature>